<reference evidence="1 2" key="1">
    <citation type="submission" date="2014-03" db="EMBL/GenBank/DDBJ databases">
        <title>Draft Genome of Photorhabdus temperata Meg1.</title>
        <authorList>
            <person name="Hurst S.G.IV."/>
            <person name="Morris K."/>
            <person name="Thomas K."/>
            <person name="Tisa L.S."/>
        </authorList>
    </citation>
    <scope>NUCLEOTIDE SEQUENCE [LARGE SCALE GENOMIC DNA]</scope>
    <source>
        <strain evidence="1 2">Meg1</strain>
    </source>
</reference>
<accession>A0A081RRR1</accession>
<gene>
    <name evidence="1" type="ORF">MEG1DRAFT_04034</name>
</gene>
<name>A0A081RRR1_PHOTE</name>
<proteinExistence type="predicted"/>
<dbReference type="AlphaFoldDB" id="A0A081RRR1"/>
<evidence type="ECO:0000313" key="1">
    <source>
        <dbReference type="EMBL" id="KER01364.1"/>
    </source>
</evidence>
<sequence>MYTGHVQQLEPFTEFIDTNSVRKRSSKLASTSVLSNLLDTWY</sequence>
<evidence type="ECO:0000313" key="2">
    <source>
        <dbReference type="Proteomes" id="UP000028002"/>
    </source>
</evidence>
<dbReference type="EMBL" id="JGVH01000089">
    <property type="protein sequence ID" value="KER01364.1"/>
    <property type="molecule type" value="Genomic_DNA"/>
</dbReference>
<protein>
    <submittedName>
        <fullName evidence="1">Uncharacterized protein</fullName>
    </submittedName>
</protein>
<comment type="caution">
    <text evidence="1">The sequence shown here is derived from an EMBL/GenBank/DDBJ whole genome shotgun (WGS) entry which is preliminary data.</text>
</comment>
<organism evidence="1 2">
    <name type="scientific">Photorhabdus temperata subsp. temperata Meg1</name>
    <dbReference type="NCBI Taxonomy" id="1393735"/>
    <lineage>
        <taxon>Bacteria</taxon>
        <taxon>Pseudomonadati</taxon>
        <taxon>Pseudomonadota</taxon>
        <taxon>Gammaproteobacteria</taxon>
        <taxon>Enterobacterales</taxon>
        <taxon>Morganellaceae</taxon>
        <taxon>Photorhabdus</taxon>
    </lineage>
</organism>
<dbReference type="Proteomes" id="UP000028002">
    <property type="component" value="Unassembled WGS sequence"/>
</dbReference>